<sequence>KLHVHRRKCDGYDLVRLPMRKLSISSFQVQPGWVTTNDERRCFAYFQRY</sequence>
<dbReference type="HOGENOM" id="CLU_3147357_0_0_1"/>
<name>A0A093VCZ6_TALMA</name>
<gene>
    <name evidence="1" type="ORF">GQ26_0071500</name>
</gene>
<accession>A0A093VCZ6</accession>
<proteinExistence type="predicted"/>
<dbReference type="AlphaFoldDB" id="A0A093VCZ6"/>
<evidence type="ECO:0000313" key="1">
    <source>
        <dbReference type="EMBL" id="KFX50417.1"/>
    </source>
</evidence>
<protein>
    <submittedName>
        <fullName evidence="1">Uncharacterized protein</fullName>
    </submittedName>
</protein>
<organism evidence="1">
    <name type="scientific">Talaromyces marneffei PM1</name>
    <dbReference type="NCBI Taxonomy" id="1077442"/>
    <lineage>
        <taxon>Eukaryota</taxon>
        <taxon>Fungi</taxon>
        <taxon>Dikarya</taxon>
        <taxon>Ascomycota</taxon>
        <taxon>Pezizomycotina</taxon>
        <taxon>Eurotiomycetes</taxon>
        <taxon>Eurotiomycetidae</taxon>
        <taxon>Eurotiales</taxon>
        <taxon>Trichocomaceae</taxon>
        <taxon>Talaromyces</taxon>
        <taxon>Talaromyces sect. Talaromyces</taxon>
    </lineage>
</organism>
<feature type="non-terminal residue" evidence="1">
    <location>
        <position position="1"/>
    </location>
</feature>
<feature type="non-terminal residue" evidence="1">
    <location>
        <position position="49"/>
    </location>
</feature>
<dbReference type="EMBL" id="JPOX01000007">
    <property type="protein sequence ID" value="KFX50417.1"/>
    <property type="molecule type" value="Genomic_DNA"/>
</dbReference>
<reference evidence="1" key="1">
    <citation type="journal article" date="2014" name="PLoS Genet.">
        <title>Signature Gene Expression Reveals Novel Clues to the Molecular Mechanisms of Dimorphic Transition in Penicillium marneffei.</title>
        <authorList>
            <person name="Yang E."/>
            <person name="Wang G."/>
            <person name="Cai J."/>
            <person name="Woo P.C."/>
            <person name="Lau S.K."/>
            <person name="Yuen K.-Y."/>
            <person name="Chow W.-N."/>
            <person name="Lin X."/>
        </authorList>
    </citation>
    <scope>NUCLEOTIDE SEQUENCE [LARGE SCALE GENOMIC DNA]</scope>
    <source>
        <strain evidence="1">PM1</strain>
    </source>
</reference>
<comment type="caution">
    <text evidence="1">The sequence shown here is derived from an EMBL/GenBank/DDBJ whole genome shotgun (WGS) entry which is preliminary data.</text>
</comment>